<dbReference type="EMBL" id="BSYO01000018">
    <property type="protein sequence ID" value="GMH17783.1"/>
    <property type="molecule type" value="Genomic_DNA"/>
</dbReference>
<keyword evidence="6" id="KW-0695">RNA-directed DNA polymerase</keyword>
<keyword evidence="4" id="KW-0255">Endonuclease</keyword>
<proteinExistence type="predicted"/>
<evidence type="ECO:0000256" key="5">
    <source>
        <dbReference type="ARBA" id="ARBA00022801"/>
    </source>
</evidence>
<dbReference type="AlphaFoldDB" id="A0AAD3SUD8"/>
<evidence type="ECO:0000313" key="9">
    <source>
        <dbReference type="Proteomes" id="UP001279734"/>
    </source>
</evidence>
<dbReference type="Proteomes" id="UP001279734">
    <property type="component" value="Unassembled WGS sequence"/>
</dbReference>
<keyword evidence="2" id="KW-0548">Nucleotidyltransferase</keyword>
<evidence type="ECO:0000256" key="1">
    <source>
        <dbReference type="ARBA" id="ARBA00022679"/>
    </source>
</evidence>
<keyword evidence="3" id="KW-0540">Nuclease</keyword>
<dbReference type="PANTHER" id="PTHR34072:SF52">
    <property type="entry name" value="RIBONUCLEASE H"/>
    <property type="match status" value="1"/>
</dbReference>
<dbReference type="GO" id="GO:0004519">
    <property type="term" value="F:endonuclease activity"/>
    <property type="evidence" value="ECO:0007669"/>
    <property type="project" value="UniProtKB-KW"/>
</dbReference>
<comment type="caution">
    <text evidence="8">The sequence shown here is derived from an EMBL/GenBank/DDBJ whole genome shotgun (WGS) entry which is preliminary data.</text>
</comment>
<protein>
    <recommendedName>
        <fullName evidence="7">Reverse transcriptase RNase H-like domain-containing protein</fullName>
    </recommendedName>
</protein>
<dbReference type="InterPro" id="IPR041373">
    <property type="entry name" value="RT_RNaseH"/>
</dbReference>
<dbReference type="GO" id="GO:0016787">
    <property type="term" value="F:hydrolase activity"/>
    <property type="evidence" value="ECO:0007669"/>
    <property type="project" value="UniProtKB-KW"/>
</dbReference>
<dbReference type="Pfam" id="PF17917">
    <property type="entry name" value="RT_RNaseH"/>
    <property type="match status" value="1"/>
</dbReference>
<evidence type="ECO:0000313" key="8">
    <source>
        <dbReference type="EMBL" id="GMH17783.1"/>
    </source>
</evidence>
<reference evidence="8" key="1">
    <citation type="submission" date="2023-05" db="EMBL/GenBank/DDBJ databases">
        <title>Nepenthes gracilis genome sequencing.</title>
        <authorList>
            <person name="Fukushima K."/>
        </authorList>
    </citation>
    <scope>NUCLEOTIDE SEQUENCE</scope>
    <source>
        <strain evidence="8">SING2019-196</strain>
    </source>
</reference>
<feature type="domain" description="Reverse transcriptase RNase H-like" evidence="7">
    <location>
        <begin position="5"/>
        <end position="79"/>
    </location>
</feature>
<dbReference type="InterPro" id="IPR043502">
    <property type="entry name" value="DNA/RNA_pol_sf"/>
</dbReference>
<keyword evidence="9" id="KW-1185">Reference proteome</keyword>
<sequence>MQHGRVIAYGSRQLKDHERNYPTHDLELATVVFALKIWRHYLYGERFLVYSDHKSLKYLFSQKELNMRQRRWIEFLKDYDCEIRYEPGKANVVVDALSRQP</sequence>
<organism evidence="8 9">
    <name type="scientific">Nepenthes gracilis</name>
    <name type="common">Slender pitcher plant</name>
    <dbReference type="NCBI Taxonomy" id="150966"/>
    <lineage>
        <taxon>Eukaryota</taxon>
        <taxon>Viridiplantae</taxon>
        <taxon>Streptophyta</taxon>
        <taxon>Embryophyta</taxon>
        <taxon>Tracheophyta</taxon>
        <taxon>Spermatophyta</taxon>
        <taxon>Magnoliopsida</taxon>
        <taxon>eudicotyledons</taxon>
        <taxon>Gunneridae</taxon>
        <taxon>Pentapetalae</taxon>
        <taxon>Caryophyllales</taxon>
        <taxon>Nepenthaceae</taxon>
        <taxon>Nepenthes</taxon>
    </lineage>
</organism>
<keyword evidence="1" id="KW-0808">Transferase</keyword>
<dbReference type="GO" id="GO:0003964">
    <property type="term" value="F:RNA-directed DNA polymerase activity"/>
    <property type="evidence" value="ECO:0007669"/>
    <property type="project" value="UniProtKB-KW"/>
</dbReference>
<gene>
    <name evidence="8" type="ORF">Nepgr_019624</name>
</gene>
<name>A0AAD3SUD8_NEPGR</name>
<keyword evidence="5" id="KW-0378">Hydrolase</keyword>
<dbReference type="SUPFAM" id="SSF56672">
    <property type="entry name" value="DNA/RNA polymerases"/>
    <property type="match status" value="1"/>
</dbReference>
<evidence type="ECO:0000256" key="3">
    <source>
        <dbReference type="ARBA" id="ARBA00022722"/>
    </source>
</evidence>
<accession>A0AAD3SUD8</accession>
<evidence type="ECO:0000256" key="2">
    <source>
        <dbReference type="ARBA" id="ARBA00022695"/>
    </source>
</evidence>
<dbReference type="PANTHER" id="PTHR34072">
    <property type="entry name" value="ENZYMATIC POLYPROTEIN-RELATED"/>
    <property type="match status" value="1"/>
</dbReference>
<evidence type="ECO:0000259" key="7">
    <source>
        <dbReference type="Pfam" id="PF17917"/>
    </source>
</evidence>
<dbReference type="CDD" id="cd09274">
    <property type="entry name" value="RNase_HI_RT_Ty3"/>
    <property type="match status" value="1"/>
</dbReference>
<evidence type="ECO:0000256" key="4">
    <source>
        <dbReference type="ARBA" id="ARBA00022759"/>
    </source>
</evidence>
<evidence type="ECO:0000256" key="6">
    <source>
        <dbReference type="ARBA" id="ARBA00022918"/>
    </source>
</evidence>